<dbReference type="EMBL" id="QEFC01000019">
    <property type="protein sequence ID" value="KAE9467601.1"/>
    <property type="molecule type" value="Genomic_DNA"/>
</dbReference>
<reference evidence="6 7" key="1">
    <citation type="journal article" date="2019" name="Genome Biol. Evol.">
        <title>The Rhododendron genome and chromosomal organization provide insight into shared whole-genome duplications across the heath family (Ericaceae).</title>
        <authorList>
            <person name="Soza V.L."/>
            <person name="Lindsley D."/>
            <person name="Waalkes A."/>
            <person name="Ramage E."/>
            <person name="Patwardhan R.P."/>
            <person name="Burton J.N."/>
            <person name="Adey A."/>
            <person name="Kumar A."/>
            <person name="Qiu R."/>
            <person name="Shendure J."/>
            <person name="Hall B."/>
        </authorList>
    </citation>
    <scope>NUCLEOTIDE SEQUENCE [LARGE SCALE GENOMIC DNA]</scope>
    <source>
        <strain evidence="6">RSF 1966-606</strain>
    </source>
</reference>
<dbReference type="CDD" id="cd12524">
    <property type="entry name" value="RRM1_MEI2_like"/>
    <property type="match status" value="1"/>
</dbReference>
<feature type="region of interest" description="Disordered" evidence="4">
    <location>
        <begin position="578"/>
        <end position="603"/>
    </location>
</feature>
<feature type="compositionally biased region" description="Polar residues" evidence="4">
    <location>
        <begin position="859"/>
        <end position="870"/>
    </location>
</feature>
<dbReference type="InterPro" id="IPR034453">
    <property type="entry name" value="MEI2-like_RRM1"/>
</dbReference>
<dbReference type="InterPro" id="IPR012677">
    <property type="entry name" value="Nucleotide-bd_a/b_plait_sf"/>
</dbReference>
<dbReference type="InterPro" id="IPR007201">
    <property type="entry name" value="Mei2-like_Rrm_C"/>
</dbReference>
<dbReference type="GO" id="GO:0003723">
    <property type="term" value="F:RNA binding"/>
    <property type="evidence" value="ECO:0007669"/>
    <property type="project" value="UniProtKB-UniRule"/>
</dbReference>
<dbReference type="Pfam" id="PF13893">
    <property type="entry name" value="RRM_5"/>
    <property type="match status" value="1"/>
</dbReference>
<feature type="compositionally biased region" description="Low complexity" evidence="4">
    <location>
        <begin position="845"/>
        <end position="855"/>
    </location>
</feature>
<keyword evidence="2" id="KW-0469">Meiosis</keyword>
<dbReference type="PANTHER" id="PTHR23189">
    <property type="entry name" value="RNA RECOGNITION MOTIF-CONTAINING"/>
    <property type="match status" value="1"/>
</dbReference>
<dbReference type="Pfam" id="PF04059">
    <property type="entry name" value="RRM_2"/>
    <property type="match status" value="1"/>
</dbReference>
<organism evidence="6 7">
    <name type="scientific">Rhododendron williamsianum</name>
    <dbReference type="NCBI Taxonomy" id="262921"/>
    <lineage>
        <taxon>Eukaryota</taxon>
        <taxon>Viridiplantae</taxon>
        <taxon>Streptophyta</taxon>
        <taxon>Embryophyta</taxon>
        <taxon>Tracheophyta</taxon>
        <taxon>Spermatophyta</taxon>
        <taxon>Magnoliopsida</taxon>
        <taxon>eudicotyledons</taxon>
        <taxon>Gunneridae</taxon>
        <taxon>Pentapetalae</taxon>
        <taxon>asterids</taxon>
        <taxon>Ericales</taxon>
        <taxon>Ericaceae</taxon>
        <taxon>Ericoideae</taxon>
        <taxon>Rhodoreae</taxon>
        <taxon>Rhododendron</taxon>
    </lineage>
</organism>
<feature type="compositionally biased region" description="Low complexity" evidence="4">
    <location>
        <begin position="592"/>
        <end position="602"/>
    </location>
</feature>
<dbReference type="Gene3D" id="3.30.70.330">
    <property type="match status" value="2"/>
</dbReference>
<evidence type="ECO:0000256" key="4">
    <source>
        <dbReference type="SAM" id="MobiDB-lite"/>
    </source>
</evidence>
<keyword evidence="1 3" id="KW-0694">RNA-binding</keyword>
<dbReference type="Proteomes" id="UP000428333">
    <property type="component" value="Linkage Group LG01"/>
</dbReference>
<dbReference type="SUPFAM" id="SSF54928">
    <property type="entry name" value="RNA-binding domain, RBD"/>
    <property type="match status" value="2"/>
</dbReference>
<dbReference type="InterPro" id="IPR000504">
    <property type="entry name" value="RRM_dom"/>
</dbReference>
<proteinExistence type="predicted"/>
<feature type="non-terminal residue" evidence="6">
    <location>
        <position position="1"/>
    </location>
</feature>
<feature type="region of interest" description="Disordered" evidence="4">
    <location>
        <begin position="203"/>
        <end position="222"/>
    </location>
</feature>
<evidence type="ECO:0000313" key="7">
    <source>
        <dbReference type="Proteomes" id="UP000428333"/>
    </source>
</evidence>
<dbReference type="OrthoDB" id="417481at2759"/>
<dbReference type="GO" id="GO:0051321">
    <property type="term" value="P:meiotic cell cycle"/>
    <property type="evidence" value="ECO:0007669"/>
    <property type="project" value="UniProtKB-KW"/>
</dbReference>
<dbReference type="PROSITE" id="PS50102">
    <property type="entry name" value="RRM"/>
    <property type="match status" value="1"/>
</dbReference>
<evidence type="ECO:0000313" key="6">
    <source>
        <dbReference type="EMBL" id="KAE9467601.1"/>
    </source>
</evidence>
<feature type="compositionally biased region" description="Polar residues" evidence="4">
    <location>
        <begin position="203"/>
        <end position="217"/>
    </location>
</feature>
<dbReference type="InterPro" id="IPR035979">
    <property type="entry name" value="RBD_domain_sf"/>
</dbReference>
<evidence type="ECO:0000256" key="3">
    <source>
        <dbReference type="PROSITE-ProRule" id="PRU00176"/>
    </source>
</evidence>
<feature type="domain" description="RRM" evidence="5">
    <location>
        <begin position="227"/>
        <end position="300"/>
    </location>
</feature>
<evidence type="ECO:0000256" key="1">
    <source>
        <dbReference type="ARBA" id="ARBA00022884"/>
    </source>
</evidence>
<sequence length="870" mass="94353">MALSKSAISSPLENLFSSGALSGDWLQLQPSQGARDCKVKYRIGGSDANPNLYFESVCGSGETNKPTFKGTQPGNSISSMSSEVFGRKSRAVDKLLPLVAYAVGLSLNNFPFHKSAADTVASSHEEEEPFGSMEEMEAQTIGNLLPDEADLFSGAIDGLEYNFDAKGGDDAEDFDLFSSVGGMELELDGMSCAGQTDSNFTSEVSDGWGSSNGSLSGTHPYGETPSRTLLVRNLSSQVEDSELMVLFKPYGDIRNLHTACKHRGFAVISYFDIRAATNAMRALQTKQLGHRKLDIHYSIPKGTVVVFGLNTSFSDDDLHRIFGIYGEIKEIREVPLKFYHKCIEFYDVRAAEAAWCALNKCNVAGKPAGRQCLMQSCSELEQDKVGLSIGSNDITPSESTRHATLRTLTENVLSHGSFSGLNSLPSPLSVESSGSHYGLHKPCHSMDQLKFSSKCIPSSLPHSFPDSQDNFKISLPRNCPSTVANMAGDIGSKLSGRINGRHTSMVVSNGQRVELNGGVSGSSGNATCPVHRHHWSNSNPFQHHPSSPMAWPSSPLFSSHVNAPFAPQLPAFSGMPPELLKNTFSPPHHLHGGSAPSSSPSLLDRRHIYTGESPEDLAFGLGSLGGVGFRGSSPLHPLGRASHVVSRSVETWVQKSKVDALHSPHQMPGKNTVTPLPTSFGYPYACGRNLSHRRNQGGSSHPDKKQFELDTERILHAEDRRTTLMIKNIPNNIQNKCNVGYAFINMIDPLQIIPFYKAFNGKKWEKFNSEKVAALAYARIQGKSALVAHFQNSSLMNEDKRCRPILFCTDGPNSGEQEPFPVGTNIRLKAGKARSSVIEEIDLQGSPSSSVSGEDSPNRSDSSGSMKESY</sequence>
<evidence type="ECO:0000259" key="5">
    <source>
        <dbReference type="PROSITE" id="PS50102"/>
    </source>
</evidence>
<evidence type="ECO:0000256" key="2">
    <source>
        <dbReference type="ARBA" id="ARBA00023254"/>
    </source>
</evidence>
<feature type="region of interest" description="Disordered" evidence="4">
    <location>
        <begin position="842"/>
        <end position="870"/>
    </location>
</feature>
<dbReference type="Pfam" id="PF00076">
    <property type="entry name" value="RRM_1"/>
    <property type="match status" value="1"/>
</dbReference>
<name>A0A6A4MK20_9ERIC</name>
<keyword evidence="7" id="KW-1185">Reference proteome</keyword>
<dbReference type="AlphaFoldDB" id="A0A6A4MK20"/>
<gene>
    <name evidence="6" type="ORF">C3L33_00471</name>
</gene>
<protein>
    <recommendedName>
        <fullName evidence="5">RRM domain-containing protein</fullName>
    </recommendedName>
</protein>
<accession>A0A6A4MK20</accession>
<comment type="caution">
    <text evidence="6">The sequence shown here is derived from an EMBL/GenBank/DDBJ whole genome shotgun (WGS) entry which is preliminary data.</text>
</comment>
<dbReference type="SMART" id="SM00360">
    <property type="entry name" value="RRM"/>
    <property type="match status" value="2"/>
</dbReference>